<evidence type="ECO:0000256" key="1">
    <source>
        <dbReference type="SAM" id="MobiDB-lite"/>
    </source>
</evidence>
<dbReference type="OrthoDB" id="2270580at2759"/>
<feature type="region of interest" description="Disordered" evidence="1">
    <location>
        <begin position="506"/>
        <end position="526"/>
    </location>
</feature>
<accession>A0A8H7S559</accession>
<feature type="compositionally biased region" description="Polar residues" evidence="1">
    <location>
        <begin position="808"/>
        <end position="827"/>
    </location>
</feature>
<feature type="compositionally biased region" description="Basic and acidic residues" evidence="1">
    <location>
        <begin position="210"/>
        <end position="220"/>
    </location>
</feature>
<protein>
    <submittedName>
        <fullName evidence="2">Uncharacterized protein</fullName>
    </submittedName>
</protein>
<feature type="region of interest" description="Disordered" evidence="1">
    <location>
        <begin position="808"/>
        <end position="878"/>
    </location>
</feature>
<dbReference type="Proteomes" id="UP000646827">
    <property type="component" value="Unassembled WGS sequence"/>
</dbReference>
<organism evidence="2 3">
    <name type="scientific">Circinella minor</name>
    <dbReference type="NCBI Taxonomy" id="1195481"/>
    <lineage>
        <taxon>Eukaryota</taxon>
        <taxon>Fungi</taxon>
        <taxon>Fungi incertae sedis</taxon>
        <taxon>Mucoromycota</taxon>
        <taxon>Mucoromycotina</taxon>
        <taxon>Mucoromycetes</taxon>
        <taxon>Mucorales</taxon>
        <taxon>Lichtheimiaceae</taxon>
        <taxon>Circinella</taxon>
    </lineage>
</organism>
<sequence length="891" mass="101148">MNPEQMEHTIRRLDDLQHQKIKLVDKYEQDIKSAPLVINEEGEPQTTIHTAIIALSTDPMRLDNTQPGGYSIIPFNKTSPLLFGYHDGKSTGTIIFSLKAVRKVMKTIPNNESLTIITRNKVVAESGCIEDIEKMFAERTAPVYGYFMNPEQNVDWMKDFGELARKVASEARKLALVTDDDRQWDEAHKMSVSLPHSSVQQVTQQGLQQDPRHSMQHDPRQSMQQIPPQAIQQGPPQSLSQAMQQDPRQGILQIPPQAVQQIPVQAMQQNLPQVMQQDLPQPMQQNHPQDLQNFQGVQSSPAPVSDRPLGPLGQKAWSALDKWNRTHGERIQSLKMRGGNLGIICNKHIRLHRQQYAPDRVHIAFLAISTDSRRPDGYQFGGYSVVWVDSDCTSNQYNYYDNPDSRTPSFLLLALRDALRKCPKHEPLLIATTGHDIVNSEINYIIESRKAPTVAFLIAQYPQYSWVKQFYEMGRNVASESRKLGNERNFEPLPDQVFEPVPVVSSSDQLSVQKPESKRPKKQANFDTNSIVRRLREIEKRHKELLEFPNKTIKIGDQSIDLKKQPYIRVAIIAMSIDVPHGENRGQVGGFGVVWLNKDIGNQFGNYNSFEGGAVIFLLKAIKELLAECPSEDHLIIGSTNEAIHNFINNIQVTPSEVLHDAGTCVVDPDIENQIRKRKASTTSILLDKSYFKNPWIKCAYDMSRNVASESRKLWYACSEEETYSFTPSRIEKDEEDSSSLSIIPPTKQVRKDPVQMVSPRLASSSITYPDEIDWSLVNQFNQHSLEGIHSSRAAAIGLINEPPFSTSVVESSDSNGVQMNRNQASIPLTPGPTPYYYQENKYNNKRSITEDEEEEENESNKRQRIDDSEDEGGDGVINRLGKWMNRMFRR</sequence>
<feature type="compositionally biased region" description="Low complexity" evidence="1">
    <location>
        <begin position="200"/>
        <end position="209"/>
    </location>
</feature>
<dbReference type="AlphaFoldDB" id="A0A8H7S559"/>
<feature type="compositionally biased region" description="Polar residues" evidence="1">
    <location>
        <begin position="238"/>
        <end position="247"/>
    </location>
</feature>
<reference evidence="2 3" key="1">
    <citation type="submission" date="2020-12" db="EMBL/GenBank/DDBJ databases">
        <title>Metabolic potential, ecology and presence of endohyphal bacteria is reflected in genomic diversity of Mucoromycotina.</title>
        <authorList>
            <person name="Muszewska A."/>
            <person name="Okrasinska A."/>
            <person name="Steczkiewicz K."/>
            <person name="Drgas O."/>
            <person name="Orlowska M."/>
            <person name="Perlinska-Lenart U."/>
            <person name="Aleksandrzak-Piekarczyk T."/>
            <person name="Szatraj K."/>
            <person name="Zielenkiewicz U."/>
            <person name="Pilsyk S."/>
            <person name="Malc E."/>
            <person name="Mieczkowski P."/>
            <person name="Kruszewska J.S."/>
            <person name="Biernat P."/>
            <person name="Pawlowska J."/>
        </authorList>
    </citation>
    <scope>NUCLEOTIDE SEQUENCE [LARGE SCALE GENOMIC DNA]</scope>
    <source>
        <strain evidence="2 3">CBS 142.35</strain>
    </source>
</reference>
<evidence type="ECO:0000313" key="3">
    <source>
        <dbReference type="Proteomes" id="UP000646827"/>
    </source>
</evidence>
<keyword evidence="3" id="KW-1185">Reference proteome</keyword>
<feature type="region of interest" description="Disordered" evidence="1">
    <location>
        <begin position="192"/>
        <end position="247"/>
    </location>
</feature>
<comment type="caution">
    <text evidence="2">The sequence shown here is derived from an EMBL/GenBank/DDBJ whole genome shotgun (WGS) entry which is preliminary data.</text>
</comment>
<evidence type="ECO:0000313" key="2">
    <source>
        <dbReference type="EMBL" id="KAG2221937.1"/>
    </source>
</evidence>
<name>A0A8H7S559_9FUNG</name>
<proteinExistence type="predicted"/>
<dbReference type="EMBL" id="JAEPRB010000096">
    <property type="protein sequence ID" value="KAG2221937.1"/>
    <property type="molecule type" value="Genomic_DNA"/>
</dbReference>
<gene>
    <name evidence="2" type="ORF">INT45_013273</name>
</gene>
<feature type="compositionally biased region" description="Low complexity" evidence="1">
    <location>
        <begin position="224"/>
        <end position="237"/>
    </location>
</feature>